<evidence type="ECO:0000256" key="4">
    <source>
        <dbReference type="ARBA" id="ARBA00022840"/>
    </source>
</evidence>
<dbReference type="Gene3D" id="1.10.510.10">
    <property type="entry name" value="Transferase(Phosphotransferase) domain 1"/>
    <property type="match status" value="2"/>
</dbReference>
<sequence length="259" mass="30131">MYQKHGLVHRDIKPDNIFVTHEYQLKIGDFGLVKVVEDDETITGTFIGTTRYMSPPDIKSYGVQRDVYEQLKEADVSNSHRNDVYSLGLVMWEIVERSKHRVIHRDIKPENIFVNNTFDPKLGDFGTAREVDETLSGTCIGTQRYMNPDVNNLSKASHRNDVYSMGLVLWEIIERRCTVFDYRKRPIAKEIVKQLKQLDERGFFPTFIEQDEQMSELIRPIGFNGRHERVPVPRRPTEDHPRPSIQSTTQGLNFTTMES</sequence>
<evidence type="ECO:0000256" key="1">
    <source>
        <dbReference type="ARBA" id="ARBA00022679"/>
    </source>
</evidence>
<accession>A0AAF3FEA8</accession>
<dbReference type="GO" id="GO:0004672">
    <property type="term" value="F:protein kinase activity"/>
    <property type="evidence" value="ECO:0007669"/>
    <property type="project" value="InterPro"/>
</dbReference>
<dbReference type="GO" id="GO:0005634">
    <property type="term" value="C:nucleus"/>
    <property type="evidence" value="ECO:0007669"/>
    <property type="project" value="TreeGrafter"/>
</dbReference>
<keyword evidence="3" id="KW-0418">Kinase</keyword>
<dbReference type="GO" id="GO:0005737">
    <property type="term" value="C:cytoplasm"/>
    <property type="evidence" value="ECO:0007669"/>
    <property type="project" value="TreeGrafter"/>
</dbReference>
<comment type="similarity">
    <text evidence="5">Belongs to the protein kinase superfamily. Ser/Thr protein kinase family. GCN2 subfamily.</text>
</comment>
<evidence type="ECO:0000256" key="5">
    <source>
        <dbReference type="ARBA" id="ARBA00037982"/>
    </source>
</evidence>
<dbReference type="AlphaFoldDB" id="A0AAF3FEA8"/>
<dbReference type="Proteomes" id="UP000887575">
    <property type="component" value="Unassembled WGS sequence"/>
</dbReference>
<keyword evidence="2" id="KW-0547">Nucleotide-binding</keyword>
<evidence type="ECO:0000256" key="2">
    <source>
        <dbReference type="ARBA" id="ARBA00022741"/>
    </source>
</evidence>
<evidence type="ECO:0000256" key="3">
    <source>
        <dbReference type="ARBA" id="ARBA00022777"/>
    </source>
</evidence>
<feature type="domain" description="Protein kinase" evidence="7">
    <location>
        <begin position="1"/>
        <end position="204"/>
    </location>
</feature>
<proteinExistence type="inferred from homology"/>
<keyword evidence="4" id="KW-0067">ATP-binding</keyword>
<dbReference type="SMART" id="SM00220">
    <property type="entry name" value="S_TKc"/>
    <property type="match status" value="1"/>
</dbReference>
<dbReference type="InterPro" id="IPR011009">
    <property type="entry name" value="Kinase-like_dom_sf"/>
</dbReference>
<dbReference type="WBParaSite" id="MBELARI_LOCUS521">
    <property type="protein sequence ID" value="MBELARI_LOCUS521"/>
    <property type="gene ID" value="MBELARI_LOCUS521"/>
</dbReference>
<evidence type="ECO:0000259" key="7">
    <source>
        <dbReference type="PROSITE" id="PS50011"/>
    </source>
</evidence>
<keyword evidence="1" id="KW-0808">Transferase</keyword>
<organism evidence="8 9">
    <name type="scientific">Mesorhabditis belari</name>
    <dbReference type="NCBI Taxonomy" id="2138241"/>
    <lineage>
        <taxon>Eukaryota</taxon>
        <taxon>Metazoa</taxon>
        <taxon>Ecdysozoa</taxon>
        <taxon>Nematoda</taxon>
        <taxon>Chromadorea</taxon>
        <taxon>Rhabditida</taxon>
        <taxon>Rhabditina</taxon>
        <taxon>Rhabditomorpha</taxon>
        <taxon>Rhabditoidea</taxon>
        <taxon>Rhabditidae</taxon>
        <taxon>Mesorhabditinae</taxon>
        <taxon>Mesorhabditis</taxon>
    </lineage>
</organism>
<dbReference type="InterPro" id="IPR008271">
    <property type="entry name" value="Ser/Thr_kinase_AS"/>
</dbReference>
<feature type="compositionally biased region" description="Basic and acidic residues" evidence="6">
    <location>
        <begin position="225"/>
        <end position="242"/>
    </location>
</feature>
<reference evidence="9" key="1">
    <citation type="submission" date="2024-02" db="UniProtKB">
        <authorList>
            <consortium name="WormBaseParasite"/>
        </authorList>
    </citation>
    <scope>IDENTIFICATION</scope>
</reference>
<dbReference type="CDD" id="cd00180">
    <property type="entry name" value="PKc"/>
    <property type="match status" value="1"/>
</dbReference>
<dbReference type="PANTHER" id="PTHR11042">
    <property type="entry name" value="EUKARYOTIC TRANSLATION INITIATION FACTOR 2-ALPHA KINASE EIF2-ALPHA KINASE -RELATED"/>
    <property type="match status" value="1"/>
</dbReference>
<protein>
    <recommendedName>
        <fullName evidence="7">Protein kinase domain-containing protein</fullName>
    </recommendedName>
</protein>
<dbReference type="InterPro" id="IPR000719">
    <property type="entry name" value="Prot_kinase_dom"/>
</dbReference>
<name>A0AAF3FEA8_9BILA</name>
<feature type="compositionally biased region" description="Polar residues" evidence="6">
    <location>
        <begin position="244"/>
        <end position="259"/>
    </location>
</feature>
<evidence type="ECO:0000313" key="9">
    <source>
        <dbReference type="WBParaSite" id="MBELARI_LOCUS521"/>
    </source>
</evidence>
<feature type="region of interest" description="Disordered" evidence="6">
    <location>
        <begin position="225"/>
        <end position="259"/>
    </location>
</feature>
<dbReference type="SUPFAM" id="SSF56112">
    <property type="entry name" value="Protein kinase-like (PK-like)"/>
    <property type="match status" value="2"/>
</dbReference>
<evidence type="ECO:0000313" key="8">
    <source>
        <dbReference type="Proteomes" id="UP000887575"/>
    </source>
</evidence>
<dbReference type="GO" id="GO:0005524">
    <property type="term" value="F:ATP binding"/>
    <property type="evidence" value="ECO:0007669"/>
    <property type="project" value="UniProtKB-KW"/>
</dbReference>
<dbReference type="InterPro" id="IPR050339">
    <property type="entry name" value="CC_SR_Kinase"/>
</dbReference>
<dbReference type="Pfam" id="PF00069">
    <property type="entry name" value="Pkinase"/>
    <property type="match status" value="2"/>
</dbReference>
<keyword evidence="8" id="KW-1185">Reference proteome</keyword>
<dbReference type="PROSITE" id="PS00108">
    <property type="entry name" value="PROTEIN_KINASE_ST"/>
    <property type="match status" value="2"/>
</dbReference>
<dbReference type="PROSITE" id="PS50011">
    <property type="entry name" value="PROTEIN_KINASE_DOM"/>
    <property type="match status" value="1"/>
</dbReference>
<evidence type="ECO:0000256" key="6">
    <source>
        <dbReference type="SAM" id="MobiDB-lite"/>
    </source>
</evidence>